<dbReference type="SMR" id="A0A1D6GWN3"/>
<evidence type="ECO:0000256" key="1">
    <source>
        <dbReference type="ARBA" id="ARBA00000822"/>
    </source>
</evidence>
<comment type="similarity">
    <text evidence="2">Belongs to the glycosyl hydrolase 19 family. Chitinase class I subfamily.</text>
</comment>
<name>A0A1D6GWN3_MAIZE</name>
<evidence type="ECO:0000256" key="7">
    <source>
        <dbReference type="ARBA" id="ARBA00022821"/>
    </source>
</evidence>
<dbReference type="PROSITE" id="PS00026">
    <property type="entry name" value="CHIT_BIND_I_1"/>
    <property type="match status" value="1"/>
</dbReference>
<dbReference type="SUPFAM" id="SSF57016">
    <property type="entry name" value="Plant lectins/antimicrobial peptides"/>
    <property type="match status" value="1"/>
</dbReference>
<dbReference type="GO" id="GO:0006032">
    <property type="term" value="P:chitin catabolic process"/>
    <property type="evidence" value="ECO:0007669"/>
    <property type="project" value="UniProtKB-KW"/>
</dbReference>
<feature type="disulfide bond" evidence="14">
    <location>
        <begin position="284"/>
        <end position="316"/>
    </location>
</feature>
<evidence type="ECO:0000256" key="5">
    <source>
        <dbReference type="ARBA" id="ARBA00022729"/>
    </source>
</evidence>
<dbReference type="SUPFAM" id="SSF53955">
    <property type="entry name" value="Lysozyme-like"/>
    <property type="match status" value="1"/>
</dbReference>
<dbReference type="Pfam" id="PF00187">
    <property type="entry name" value="Chitin_bind_1"/>
    <property type="match status" value="1"/>
</dbReference>
<dbReference type="PROSITE" id="PS50941">
    <property type="entry name" value="CHIT_BIND_I_2"/>
    <property type="match status" value="1"/>
</dbReference>
<evidence type="ECO:0000256" key="16">
    <source>
        <dbReference type="SAM" id="SignalP"/>
    </source>
</evidence>
<dbReference type="InterPro" id="IPR001002">
    <property type="entry name" value="Chitin-bd_1"/>
</dbReference>
<evidence type="ECO:0000256" key="10">
    <source>
        <dbReference type="ARBA" id="ARBA00023277"/>
    </source>
</evidence>
<dbReference type="Gene3D" id="3.30.20.10">
    <property type="entry name" value="Endochitinase, domain 2"/>
    <property type="match status" value="1"/>
</dbReference>
<evidence type="ECO:0000256" key="6">
    <source>
        <dbReference type="ARBA" id="ARBA00022801"/>
    </source>
</evidence>
<organism evidence="17">
    <name type="scientific">Zea mays</name>
    <name type="common">Maize</name>
    <dbReference type="NCBI Taxonomy" id="4577"/>
    <lineage>
        <taxon>Eukaryota</taxon>
        <taxon>Viridiplantae</taxon>
        <taxon>Streptophyta</taxon>
        <taxon>Embryophyta</taxon>
        <taxon>Tracheophyta</taxon>
        <taxon>Spermatophyta</taxon>
        <taxon>Magnoliopsida</taxon>
        <taxon>Liliopsida</taxon>
        <taxon>Poales</taxon>
        <taxon>Poaceae</taxon>
        <taxon>PACMAD clade</taxon>
        <taxon>Panicoideae</taxon>
        <taxon>Andropogonodae</taxon>
        <taxon>Andropogoneae</taxon>
        <taxon>Tripsacinae</taxon>
        <taxon>Zea</taxon>
    </lineage>
</organism>
<dbReference type="AlphaFoldDB" id="A0A1D6GWN3"/>
<dbReference type="GO" id="GO:0050832">
    <property type="term" value="P:defense response to fungus"/>
    <property type="evidence" value="ECO:0007669"/>
    <property type="project" value="UniProtKB-ARBA"/>
</dbReference>
<evidence type="ECO:0000256" key="8">
    <source>
        <dbReference type="ARBA" id="ARBA00023024"/>
    </source>
</evidence>
<feature type="active site" description="Proton donor" evidence="13">
    <location>
        <position position="143"/>
    </location>
</feature>
<evidence type="ECO:0000256" key="14">
    <source>
        <dbReference type="PIRSR" id="PIRSR001060-2"/>
    </source>
</evidence>
<evidence type="ECO:0000313" key="17">
    <source>
        <dbReference type="EMBL" id="AQK67278.1"/>
    </source>
</evidence>
<dbReference type="Pfam" id="PF00182">
    <property type="entry name" value="Glyco_hydro_19"/>
    <property type="match status" value="1"/>
</dbReference>
<feature type="disulfide bond" evidence="14">
    <location>
        <begin position="118"/>
        <end position="161"/>
    </location>
</feature>
<dbReference type="GO" id="GO:0008061">
    <property type="term" value="F:chitin binding"/>
    <property type="evidence" value="ECO:0007669"/>
    <property type="project" value="UniProtKB-UniRule"/>
</dbReference>
<dbReference type="CDD" id="cd00325">
    <property type="entry name" value="chitinase_GH19"/>
    <property type="match status" value="1"/>
</dbReference>
<dbReference type="FunFam" id="3.30.20.10:FF:000001">
    <property type="entry name" value="Endochitinase (Chitinase)"/>
    <property type="match status" value="1"/>
</dbReference>
<dbReference type="PaxDb" id="4577-GRMZM2G389582_P01"/>
<dbReference type="GO" id="GO:0008843">
    <property type="term" value="F:endochitinase activity"/>
    <property type="evidence" value="ECO:0007669"/>
    <property type="project" value="UniProtKB-EC"/>
</dbReference>
<evidence type="ECO:0000256" key="11">
    <source>
        <dbReference type="ARBA" id="ARBA00023295"/>
    </source>
</evidence>
<keyword evidence="6" id="KW-0378">Hydrolase</keyword>
<feature type="region of interest" description="Disordered" evidence="15">
    <location>
        <begin position="66"/>
        <end position="97"/>
    </location>
</feature>
<evidence type="ECO:0000256" key="4">
    <source>
        <dbReference type="ARBA" id="ARBA00022669"/>
    </source>
</evidence>
<proteinExistence type="inferred from homology"/>
<keyword evidence="12" id="KW-0624">Polysaccharide degradation</keyword>
<dbReference type="GO" id="GO:0000272">
    <property type="term" value="P:polysaccharide catabolic process"/>
    <property type="evidence" value="ECO:0007669"/>
    <property type="project" value="UniProtKB-KW"/>
</dbReference>
<protein>
    <recommendedName>
        <fullName evidence="3">chitinase</fullName>
        <ecNumber evidence="3">3.2.1.14</ecNumber>
    </recommendedName>
</protein>
<evidence type="ECO:0000256" key="3">
    <source>
        <dbReference type="ARBA" id="ARBA00012729"/>
    </source>
</evidence>
<dbReference type="PANTHER" id="PTHR22595:SF79">
    <property type="entry name" value="CHITINASE 12"/>
    <property type="match status" value="1"/>
</dbReference>
<dbReference type="eggNOG" id="KOG4742">
    <property type="taxonomic scope" value="Eukaryota"/>
</dbReference>
<dbReference type="InterPro" id="IPR016283">
    <property type="entry name" value="Glyco_hydro_19"/>
</dbReference>
<feature type="disulfide bond" evidence="14">
    <location>
        <begin position="33"/>
        <end position="45"/>
    </location>
</feature>
<feature type="disulfide bond" evidence="14">
    <location>
        <begin position="173"/>
        <end position="184"/>
    </location>
</feature>
<dbReference type="CDD" id="cd06921">
    <property type="entry name" value="ChtBD1_GH19_hevein"/>
    <property type="match status" value="1"/>
</dbReference>
<keyword evidence="8" id="KW-0146">Chitin degradation</keyword>
<dbReference type="GO" id="GO:0016998">
    <property type="term" value="P:cell wall macromolecule catabolic process"/>
    <property type="evidence" value="ECO:0007669"/>
    <property type="project" value="InterPro"/>
</dbReference>
<dbReference type="PRINTS" id="PR00451">
    <property type="entry name" value="CHITINBINDNG"/>
</dbReference>
<evidence type="ECO:0000256" key="2">
    <source>
        <dbReference type="ARBA" id="ARBA00009373"/>
    </source>
</evidence>
<accession>A0A1D6GWN3</accession>
<reference evidence="17" key="1">
    <citation type="submission" date="2015-12" db="EMBL/GenBank/DDBJ databases">
        <title>Update maize B73 reference genome by single molecule sequencing technologies.</title>
        <authorList>
            <consortium name="Maize Genome Sequencing Project"/>
            <person name="Ware D."/>
        </authorList>
    </citation>
    <scope>NUCLEOTIDE SEQUENCE</scope>
    <source>
        <tissue evidence="17">Seedling</tissue>
    </source>
</reference>
<dbReference type="SMART" id="SM00270">
    <property type="entry name" value="ChtBD1"/>
    <property type="match status" value="1"/>
</dbReference>
<dbReference type="PIRSF" id="PIRSF001060">
    <property type="entry name" value="Endochitinase"/>
    <property type="match status" value="1"/>
</dbReference>
<feature type="disulfide bond" evidence="14">
    <location>
        <begin position="38"/>
        <end position="52"/>
    </location>
</feature>
<keyword evidence="5 16" id="KW-0732">Signal</keyword>
<dbReference type="InterPro" id="IPR023346">
    <property type="entry name" value="Lysozyme-like_dom_sf"/>
</dbReference>
<dbReference type="OMA" id="GQTGHET"/>
<feature type="disulfide bond" evidence="14">
    <location>
        <begin position="56"/>
        <end position="60"/>
    </location>
</feature>
<dbReference type="FunFam" id="3.30.60.10:FF:000001">
    <property type="entry name" value="Basic endochitinase"/>
    <property type="match status" value="1"/>
</dbReference>
<gene>
    <name evidence="17" type="ORF">ZEAMMB73_Zm00001d014842</name>
</gene>
<dbReference type="Gene3D" id="3.30.60.10">
    <property type="entry name" value="Endochitinase-like"/>
    <property type="match status" value="1"/>
</dbReference>
<evidence type="ECO:0000256" key="9">
    <source>
        <dbReference type="ARBA" id="ARBA00023157"/>
    </source>
</evidence>
<dbReference type="EC" id="3.2.1.14" evidence="3"/>
<dbReference type="Gene3D" id="1.10.530.10">
    <property type="match status" value="1"/>
</dbReference>
<dbReference type="InterPro" id="IPR018371">
    <property type="entry name" value="Chitin-binding_1_CS"/>
</dbReference>
<feature type="chain" id="PRO_5010804593" description="chitinase" evidence="16">
    <location>
        <begin position="22"/>
        <end position="336"/>
    </location>
</feature>
<keyword evidence="11" id="KW-0326">Glycosidase</keyword>
<dbReference type="InterPro" id="IPR000726">
    <property type="entry name" value="Glyco_hydro_19_cat"/>
</dbReference>
<dbReference type="InterPro" id="IPR036861">
    <property type="entry name" value="Endochitinase-like_sf"/>
</dbReference>
<feature type="disulfide bond" evidence="14">
    <location>
        <begin position="24"/>
        <end position="39"/>
    </location>
</feature>
<dbReference type="EMBL" id="CM000781">
    <property type="protein sequence ID" value="AQK67278.1"/>
    <property type="molecule type" value="Genomic_DNA"/>
</dbReference>
<keyword evidence="10" id="KW-0119">Carbohydrate metabolism</keyword>
<comment type="catalytic activity">
    <reaction evidence="1">
        <text>Random endo-hydrolysis of N-acetyl-beta-D-glucosaminide (1-&gt;4)-beta-linkages in chitin and chitodextrins.</text>
        <dbReference type="EC" id="3.2.1.14"/>
    </reaction>
</comment>
<keyword evidence="9 14" id="KW-1015">Disulfide bond</keyword>
<dbReference type="PROSITE" id="PS00774">
    <property type="entry name" value="CHITINASE_19_2"/>
    <property type="match status" value="1"/>
</dbReference>
<feature type="compositionally biased region" description="Pro residues" evidence="15">
    <location>
        <begin position="68"/>
        <end position="92"/>
    </location>
</feature>
<dbReference type="InParanoid" id="A0A1D6GWN3"/>
<sequence length="336" mass="35502">MMRALALASVLAAALAVSARAAQCGDGADGKLCPDCLCCSKWGYCGSTSDYCGDGCQSQCDGCGGGGTPPPPPPSPSPPPPPPTPTPTPGPPSGGGVASIITEDLFERMLKHRNEPDCKARGFYTTEVQKRELAAFLGQTGHETTGGWPNAPDGAFTWGYCYKEENGATADYCDMTGEYAQWPCVAGKKYFGRGPIQLSYNYNYGPAGEDATIAQDLLSNPELVASDAVISFKTAIWFWMTAQPPKPSCHDVATEQWTPSAADKAAGRLPGYGVITNIINGIECGKGYNEKVANRTFFYTSYCDILGISYGDNLDCYNQRPFNSASLAGTAAHAEA</sequence>
<evidence type="ECO:0000256" key="15">
    <source>
        <dbReference type="SAM" id="MobiDB-lite"/>
    </source>
</evidence>
<evidence type="ECO:0000256" key="13">
    <source>
        <dbReference type="PIRSR" id="PIRSR001060-1"/>
    </source>
</evidence>
<evidence type="ECO:0000256" key="12">
    <source>
        <dbReference type="ARBA" id="ARBA00023326"/>
    </source>
</evidence>
<keyword evidence="7" id="KW-0611">Plant defense</keyword>
<feature type="signal peptide" evidence="16">
    <location>
        <begin position="1"/>
        <end position="21"/>
    </location>
</feature>
<dbReference type="ExpressionAtlas" id="A0A1D6GWN3">
    <property type="expression patterns" value="baseline and differential"/>
</dbReference>
<dbReference type="PANTHER" id="PTHR22595">
    <property type="entry name" value="CHITINASE-RELATED"/>
    <property type="match status" value="1"/>
</dbReference>
<keyword evidence="4" id="KW-0147">Chitin-binding</keyword>